<feature type="region of interest" description="Disordered" evidence="1">
    <location>
        <begin position="428"/>
        <end position="459"/>
    </location>
</feature>
<feature type="compositionally biased region" description="Acidic residues" evidence="1">
    <location>
        <begin position="448"/>
        <end position="459"/>
    </location>
</feature>
<organism evidence="3 4">
    <name type="scientific">Penicillium argentinense</name>
    <dbReference type="NCBI Taxonomy" id="1131581"/>
    <lineage>
        <taxon>Eukaryota</taxon>
        <taxon>Fungi</taxon>
        <taxon>Dikarya</taxon>
        <taxon>Ascomycota</taxon>
        <taxon>Pezizomycotina</taxon>
        <taxon>Eurotiomycetes</taxon>
        <taxon>Eurotiomycetidae</taxon>
        <taxon>Eurotiales</taxon>
        <taxon>Aspergillaceae</taxon>
        <taxon>Penicillium</taxon>
    </lineage>
</organism>
<gene>
    <name evidence="3" type="ORF">N7532_005809</name>
</gene>
<dbReference type="GO" id="GO:0017000">
    <property type="term" value="P:antibiotic biosynthetic process"/>
    <property type="evidence" value="ECO:0007669"/>
    <property type="project" value="UniProtKB-ARBA"/>
</dbReference>
<dbReference type="Pfam" id="PF00135">
    <property type="entry name" value="COesterase"/>
    <property type="match status" value="1"/>
</dbReference>
<evidence type="ECO:0000313" key="3">
    <source>
        <dbReference type="EMBL" id="KAJ5098808.1"/>
    </source>
</evidence>
<dbReference type="InterPro" id="IPR029058">
    <property type="entry name" value="AB_hydrolase_fold"/>
</dbReference>
<dbReference type="Gene3D" id="3.40.50.1820">
    <property type="entry name" value="alpha/beta hydrolase"/>
    <property type="match status" value="1"/>
</dbReference>
<sequence length="459" mass="51691">MWPTRNNCPCPKGTDAENPYFPVPANPNFIHQPQVDEKTALILNIVTPTQTSPQNKDAGREKYPVLIWIHGGSLLYGSANYGMYDAVNFVSHSVEIGWPVLVVNFNYRLGLGGFLASEQISEELKRDGFAGNGNFGFTDQKVASEWVAKYIASFGGDPDNVTAFGQSAGAISIGHQMAAREPMRFHRAICMSGLGSTLLPRSLEEHQAIFAATCRYFEIDEHAPDVLDQLRRIPEQMMADADHIIQGVPSGTGNSCFDGWFYAHEPWEIEPAPPWIRSFMLGDVHDEGVIFQVNIREDTFETIRETLLEQVQDAFFVDAVLLEYGITPELSHEDLVEKASIMGAEAVFKIHNYKTALVNTQLRSQLFKYHFDQRSRLPNILKGLAYHGIDVLYLFMNLDNKLSNSERTMSRDLASAWIKFAWGQAPWESGTEHGPWELWGPDSKEQVETEEEDEAERPK</sequence>
<reference evidence="3" key="2">
    <citation type="journal article" date="2023" name="IMA Fungus">
        <title>Comparative genomic study of the Penicillium genus elucidates a diverse pangenome and 15 lateral gene transfer events.</title>
        <authorList>
            <person name="Petersen C."/>
            <person name="Sorensen T."/>
            <person name="Nielsen M.R."/>
            <person name="Sondergaard T.E."/>
            <person name="Sorensen J.L."/>
            <person name="Fitzpatrick D.A."/>
            <person name="Frisvad J.C."/>
            <person name="Nielsen K.L."/>
        </authorList>
    </citation>
    <scope>NUCLEOTIDE SEQUENCE</scope>
    <source>
        <strain evidence="3">IBT 30761</strain>
    </source>
</reference>
<keyword evidence="4" id="KW-1185">Reference proteome</keyword>
<dbReference type="SUPFAM" id="SSF53474">
    <property type="entry name" value="alpha/beta-Hydrolases"/>
    <property type="match status" value="1"/>
</dbReference>
<feature type="domain" description="Carboxylesterase type B" evidence="2">
    <location>
        <begin position="37"/>
        <end position="452"/>
    </location>
</feature>
<comment type="caution">
    <text evidence="3">The sequence shown here is derived from an EMBL/GenBank/DDBJ whole genome shotgun (WGS) entry which is preliminary data.</text>
</comment>
<protein>
    <submittedName>
        <fullName evidence="3">Para-nitrobenzyl esterase</fullName>
    </submittedName>
</protein>
<dbReference type="EMBL" id="JAPQKI010000005">
    <property type="protein sequence ID" value="KAJ5098808.1"/>
    <property type="molecule type" value="Genomic_DNA"/>
</dbReference>
<reference evidence="3" key="1">
    <citation type="submission" date="2022-11" db="EMBL/GenBank/DDBJ databases">
        <authorList>
            <person name="Petersen C."/>
        </authorList>
    </citation>
    <scope>NUCLEOTIDE SEQUENCE</scope>
    <source>
        <strain evidence="3">IBT 30761</strain>
    </source>
</reference>
<dbReference type="InterPro" id="IPR002018">
    <property type="entry name" value="CarbesteraseB"/>
</dbReference>
<dbReference type="InterPro" id="IPR050309">
    <property type="entry name" value="Type-B_Carboxylest/Lipase"/>
</dbReference>
<dbReference type="Proteomes" id="UP001149074">
    <property type="component" value="Unassembled WGS sequence"/>
</dbReference>
<accession>A0A9W9FEL2</accession>
<dbReference type="RefSeq" id="XP_056474462.1">
    <property type="nucleotide sequence ID" value="XM_056618303.1"/>
</dbReference>
<dbReference type="AlphaFoldDB" id="A0A9W9FEL2"/>
<dbReference type="PANTHER" id="PTHR11559">
    <property type="entry name" value="CARBOXYLESTERASE"/>
    <property type="match status" value="1"/>
</dbReference>
<name>A0A9W9FEL2_9EURO</name>
<evidence type="ECO:0000313" key="4">
    <source>
        <dbReference type="Proteomes" id="UP001149074"/>
    </source>
</evidence>
<dbReference type="GO" id="GO:0072330">
    <property type="term" value="P:monocarboxylic acid biosynthetic process"/>
    <property type="evidence" value="ECO:0007669"/>
    <property type="project" value="UniProtKB-ARBA"/>
</dbReference>
<evidence type="ECO:0000256" key="1">
    <source>
        <dbReference type="SAM" id="MobiDB-lite"/>
    </source>
</evidence>
<proteinExistence type="predicted"/>
<evidence type="ECO:0000259" key="2">
    <source>
        <dbReference type="Pfam" id="PF00135"/>
    </source>
</evidence>
<dbReference type="OrthoDB" id="6846267at2759"/>
<dbReference type="GeneID" id="81357282"/>